<evidence type="ECO:0000256" key="1">
    <source>
        <dbReference type="ARBA" id="ARBA00023015"/>
    </source>
</evidence>
<dbReference type="InterPro" id="IPR036388">
    <property type="entry name" value="WH-like_DNA-bd_sf"/>
</dbReference>
<dbReference type="InterPro" id="IPR047640">
    <property type="entry name" value="RpiR-like"/>
</dbReference>
<dbReference type="GO" id="GO:0003677">
    <property type="term" value="F:DNA binding"/>
    <property type="evidence" value="ECO:0007669"/>
    <property type="project" value="UniProtKB-KW"/>
</dbReference>
<keyword evidence="2" id="KW-0238">DNA-binding</keyword>
<evidence type="ECO:0000259" key="4">
    <source>
        <dbReference type="PROSITE" id="PS51071"/>
    </source>
</evidence>
<dbReference type="PROSITE" id="PS51071">
    <property type="entry name" value="HTH_RPIR"/>
    <property type="match status" value="1"/>
</dbReference>
<dbReference type="GO" id="GO:1901135">
    <property type="term" value="P:carbohydrate derivative metabolic process"/>
    <property type="evidence" value="ECO:0007669"/>
    <property type="project" value="InterPro"/>
</dbReference>
<dbReference type="PROSITE" id="PS51464">
    <property type="entry name" value="SIS"/>
    <property type="match status" value="1"/>
</dbReference>
<dbReference type="PANTHER" id="PTHR30514">
    <property type="entry name" value="GLUCOKINASE"/>
    <property type="match status" value="1"/>
</dbReference>
<dbReference type="EMBL" id="JXKH01000002">
    <property type="protein sequence ID" value="OJG19705.1"/>
    <property type="molecule type" value="Genomic_DNA"/>
</dbReference>
<dbReference type="GO" id="GO:0097367">
    <property type="term" value="F:carbohydrate derivative binding"/>
    <property type="evidence" value="ECO:0007669"/>
    <property type="project" value="InterPro"/>
</dbReference>
<evidence type="ECO:0000256" key="3">
    <source>
        <dbReference type="ARBA" id="ARBA00023163"/>
    </source>
</evidence>
<dbReference type="InterPro" id="IPR046348">
    <property type="entry name" value="SIS_dom_sf"/>
</dbReference>
<dbReference type="Gene3D" id="1.10.10.10">
    <property type="entry name" value="Winged helix-like DNA-binding domain superfamily/Winged helix DNA-binding domain"/>
    <property type="match status" value="1"/>
</dbReference>
<organism evidence="6 7">
    <name type="scientific">Enterococcus canis</name>
    <dbReference type="NCBI Taxonomy" id="214095"/>
    <lineage>
        <taxon>Bacteria</taxon>
        <taxon>Bacillati</taxon>
        <taxon>Bacillota</taxon>
        <taxon>Bacilli</taxon>
        <taxon>Lactobacillales</taxon>
        <taxon>Enterococcaceae</taxon>
        <taxon>Enterococcus</taxon>
    </lineage>
</organism>
<dbReference type="RefSeq" id="WP_067390776.1">
    <property type="nucleotide sequence ID" value="NZ_JXKH01000002.1"/>
</dbReference>
<sequence>MFEAEKVKELNELELIVYEYVLEHLAELPHMTIRQLSDACHVSTSTILRCCNKLGYQGFTELKFAVKQELARDVTFEQFYDATIQVDQFLKKVNQDDYRVVLEPAVQMILDARHIAFSGIGTSGILGAYGSRYFMNLGLNAYSISDPFAPVPPRGLDNTLAIILSVSGETKEMVAQIQDFKRYGAKTMSITNQENSTIARLADHNISYYMPEIIHGREHDINLTTQTPVIALLEILAQQTNRRIEQEEL</sequence>
<evidence type="ECO:0000256" key="2">
    <source>
        <dbReference type="ARBA" id="ARBA00023125"/>
    </source>
</evidence>
<dbReference type="Gene3D" id="3.40.50.10490">
    <property type="entry name" value="Glucose-6-phosphate isomerase like protein, domain 1"/>
    <property type="match status" value="1"/>
</dbReference>
<feature type="domain" description="HTH rpiR-type" evidence="4">
    <location>
        <begin position="1"/>
        <end position="73"/>
    </location>
</feature>
<evidence type="ECO:0000313" key="7">
    <source>
        <dbReference type="Proteomes" id="UP000181884"/>
    </source>
</evidence>
<dbReference type="InterPro" id="IPR009057">
    <property type="entry name" value="Homeodomain-like_sf"/>
</dbReference>
<dbReference type="AlphaFoldDB" id="A0A1L8RJ18"/>
<evidence type="ECO:0000313" key="6">
    <source>
        <dbReference type="EMBL" id="OJG19705.1"/>
    </source>
</evidence>
<protein>
    <submittedName>
        <fullName evidence="6">RpiR family transcriptional regulator</fullName>
    </submittedName>
</protein>
<accession>A0A1L8RJ18</accession>
<dbReference type="Pfam" id="PF01380">
    <property type="entry name" value="SIS"/>
    <property type="match status" value="1"/>
</dbReference>
<name>A0A1L8RJ18_9ENTE</name>
<dbReference type="STRING" id="214095.RU97_GL001276"/>
<feature type="domain" description="SIS" evidence="5">
    <location>
        <begin position="105"/>
        <end position="246"/>
    </location>
</feature>
<dbReference type="CDD" id="cd05013">
    <property type="entry name" value="SIS_RpiR"/>
    <property type="match status" value="1"/>
</dbReference>
<keyword evidence="7" id="KW-1185">Reference proteome</keyword>
<reference evidence="6 7" key="1">
    <citation type="submission" date="2014-12" db="EMBL/GenBank/DDBJ databases">
        <title>Draft genome sequences of 29 type strains of Enterococci.</title>
        <authorList>
            <person name="Zhong Z."/>
            <person name="Sun Z."/>
            <person name="Liu W."/>
            <person name="Zhang W."/>
            <person name="Zhang H."/>
        </authorList>
    </citation>
    <scope>NUCLEOTIDE SEQUENCE [LARGE SCALE GENOMIC DNA]</scope>
    <source>
        <strain evidence="6 7">DSM 17029</strain>
    </source>
</reference>
<proteinExistence type="predicted"/>
<dbReference type="Pfam" id="PF01418">
    <property type="entry name" value="HTH_6"/>
    <property type="match status" value="1"/>
</dbReference>
<dbReference type="SUPFAM" id="SSF53697">
    <property type="entry name" value="SIS domain"/>
    <property type="match status" value="1"/>
</dbReference>
<dbReference type="PANTHER" id="PTHR30514:SF1">
    <property type="entry name" value="HTH-TYPE TRANSCRIPTIONAL REGULATOR HEXR-RELATED"/>
    <property type="match status" value="1"/>
</dbReference>
<dbReference type="Proteomes" id="UP000181884">
    <property type="component" value="Unassembled WGS sequence"/>
</dbReference>
<evidence type="ECO:0000259" key="5">
    <source>
        <dbReference type="PROSITE" id="PS51464"/>
    </source>
</evidence>
<dbReference type="SUPFAM" id="SSF46689">
    <property type="entry name" value="Homeodomain-like"/>
    <property type="match status" value="1"/>
</dbReference>
<dbReference type="InterPro" id="IPR000281">
    <property type="entry name" value="HTH_RpiR"/>
</dbReference>
<keyword evidence="3" id="KW-0804">Transcription</keyword>
<dbReference type="GO" id="GO:0003700">
    <property type="term" value="F:DNA-binding transcription factor activity"/>
    <property type="evidence" value="ECO:0007669"/>
    <property type="project" value="InterPro"/>
</dbReference>
<gene>
    <name evidence="6" type="ORF">RU97_GL001276</name>
</gene>
<keyword evidence="1" id="KW-0805">Transcription regulation</keyword>
<dbReference type="InterPro" id="IPR035472">
    <property type="entry name" value="RpiR-like_SIS"/>
</dbReference>
<comment type="caution">
    <text evidence="6">The sequence shown here is derived from an EMBL/GenBank/DDBJ whole genome shotgun (WGS) entry which is preliminary data.</text>
</comment>
<dbReference type="InterPro" id="IPR001347">
    <property type="entry name" value="SIS_dom"/>
</dbReference>